<evidence type="ECO:0000313" key="8">
    <source>
        <dbReference type="Proteomes" id="UP000584642"/>
    </source>
</evidence>
<keyword evidence="3 6" id="KW-0812">Transmembrane</keyword>
<dbReference type="PANTHER" id="PTHR33529:SF2">
    <property type="entry name" value="LIPOPOLYSACCHARIDE EXPORT SYSTEM PERMEASE PROTEIN LPTG"/>
    <property type="match status" value="1"/>
</dbReference>
<dbReference type="InterPro" id="IPR030923">
    <property type="entry name" value="LptG"/>
</dbReference>
<proteinExistence type="predicted"/>
<comment type="subcellular location">
    <subcellularLocation>
        <location evidence="1">Cell membrane</location>
        <topology evidence="1">Multi-pass membrane protein</topology>
    </subcellularLocation>
</comment>
<dbReference type="EMBL" id="JABFDB010000002">
    <property type="protein sequence ID" value="NYZ19453.1"/>
    <property type="molecule type" value="Genomic_DNA"/>
</dbReference>
<feature type="transmembrane region" description="Helical" evidence="6">
    <location>
        <begin position="279"/>
        <end position="299"/>
    </location>
</feature>
<comment type="caution">
    <text evidence="7">The sequence shown here is derived from an EMBL/GenBank/DDBJ whole genome shotgun (WGS) entry which is preliminary data.</text>
</comment>
<gene>
    <name evidence="7" type="primary">lptG</name>
    <name evidence="7" type="ORF">HND93_07005</name>
</gene>
<keyword evidence="8" id="KW-1185">Reference proteome</keyword>
<accession>A0ABX2T5D4</accession>
<dbReference type="PANTHER" id="PTHR33529">
    <property type="entry name" value="SLR0882 PROTEIN-RELATED"/>
    <property type="match status" value="1"/>
</dbReference>
<feature type="transmembrane region" description="Helical" evidence="6">
    <location>
        <begin position="15"/>
        <end position="33"/>
    </location>
</feature>
<evidence type="ECO:0000256" key="6">
    <source>
        <dbReference type="SAM" id="Phobius"/>
    </source>
</evidence>
<evidence type="ECO:0000256" key="4">
    <source>
        <dbReference type="ARBA" id="ARBA00022989"/>
    </source>
</evidence>
<dbReference type="InterPro" id="IPR005495">
    <property type="entry name" value="LptG/LptF_permease"/>
</dbReference>
<feature type="transmembrane region" description="Helical" evidence="6">
    <location>
        <begin position="337"/>
        <end position="361"/>
    </location>
</feature>
<sequence length="364" mass="40297">MYTSVTLSRYIGRQFLTWFCLLLMILLAVILLLDTVELLRRAGSKPGITFWLVLQMALLKLPEIGQQIFPFVVLFAGMFTFWRLTRSAELVVARAVGVSAWQFLMPVLIGAAMIGVVKVSVINPVGSVFIAKYDQLEERYLKLKSSALDLSKAGLWLRQSDDREQYFIHAEGVKPETLELTDVIVFRLDSAGTLLDRVDAPRATLRAGRWDLQNAMLYKGKQEPVALGVHSIPTGLDMAAIEESFAPPETISFWALPRFIQTLESTGFPAVRHRIHYQALLAQPLLFCAMVLFAAAFSLRMPRRGGTMLIVSGGVLTGFVVFVLTDIIRTLGMSETIPVAMAAWSPSIISILLGVGALLHLEDG</sequence>
<keyword evidence="2" id="KW-1003">Cell membrane</keyword>
<dbReference type="Pfam" id="PF03739">
    <property type="entry name" value="LptF_LptG"/>
    <property type="match status" value="1"/>
</dbReference>
<evidence type="ECO:0000256" key="2">
    <source>
        <dbReference type="ARBA" id="ARBA00022475"/>
    </source>
</evidence>
<reference evidence="7 8" key="1">
    <citation type="submission" date="2020-05" db="EMBL/GenBank/DDBJ databases">
        <title>Azospirillum oleiclasticum sp. nov, a nitrogen-fixing and heavy crude oil-emulsifying bacterium isolated from the crude oil of Yumen Oilfield.</title>
        <authorList>
            <person name="Wu D."/>
            <person name="Cai M."/>
            <person name="Zhang X."/>
        </authorList>
    </citation>
    <scope>NUCLEOTIDE SEQUENCE [LARGE SCALE GENOMIC DNA]</scope>
    <source>
        <strain evidence="7 8">ROY-1-1-2</strain>
    </source>
</reference>
<dbReference type="NCBIfam" id="TIGR04408">
    <property type="entry name" value="LptG_lptG"/>
    <property type="match status" value="1"/>
</dbReference>
<feature type="transmembrane region" description="Helical" evidence="6">
    <location>
        <begin position="68"/>
        <end position="84"/>
    </location>
</feature>
<feature type="transmembrane region" description="Helical" evidence="6">
    <location>
        <begin position="305"/>
        <end position="325"/>
    </location>
</feature>
<feature type="transmembrane region" description="Helical" evidence="6">
    <location>
        <begin position="104"/>
        <end position="131"/>
    </location>
</feature>
<keyword evidence="4 6" id="KW-1133">Transmembrane helix</keyword>
<evidence type="ECO:0000256" key="1">
    <source>
        <dbReference type="ARBA" id="ARBA00004651"/>
    </source>
</evidence>
<protein>
    <submittedName>
        <fullName evidence="7">LPS export ABC transporter permease LptG</fullName>
    </submittedName>
</protein>
<evidence type="ECO:0000256" key="3">
    <source>
        <dbReference type="ARBA" id="ARBA00022692"/>
    </source>
</evidence>
<dbReference type="Proteomes" id="UP000584642">
    <property type="component" value="Unassembled WGS sequence"/>
</dbReference>
<name>A0ABX2T5D4_9PROT</name>
<organism evidence="7 8">
    <name type="scientific">Azospirillum oleiclasticum</name>
    <dbReference type="NCBI Taxonomy" id="2735135"/>
    <lineage>
        <taxon>Bacteria</taxon>
        <taxon>Pseudomonadati</taxon>
        <taxon>Pseudomonadota</taxon>
        <taxon>Alphaproteobacteria</taxon>
        <taxon>Rhodospirillales</taxon>
        <taxon>Azospirillaceae</taxon>
        <taxon>Azospirillum</taxon>
    </lineage>
</organism>
<evidence type="ECO:0000313" key="7">
    <source>
        <dbReference type="EMBL" id="NYZ19453.1"/>
    </source>
</evidence>
<evidence type="ECO:0000256" key="5">
    <source>
        <dbReference type="ARBA" id="ARBA00023136"/>
    </source>
</evidence>
<keyword evidence="5 6" id="KW-0472">Membrane</keyword>